<sequence>MRPIGPASCAGVGEWSAWLPVAPRGTPRAAREVRARHRRKRVGSQTAP</sequence>
<proteinExistence type="predicted"/>
<evidence type="ECO:0000313" key="3">
    <source>
        <dbReference type="Proteomes" id="UP000019593"/>
    </source>
</evidence>
<gene>
    <name evidence="2" type="ORF">roselon_00164</name>
</gene>
<reference evidence="2 3" key="1">
    <citation type="submission" date="2013-03" db="EMBL/GenBank/DDBJ databases">
        <authorList>
            <person name="Fiebig A."/>
            <person name="Goeker M."/>
            <person name="Klenk H.-P.P."/>
        </authorList>
    </citation>
    <scope>NUCLEOTIDE SEQUENCE [LARGE SCALE GENOMIC DNA]</scope>
    <source>
        <strain evidence="3">DSM 19469</strain>
    </source>
</reference>
<keyword evidence="3" id="KW-1185">Reference proteome</keyword>
<feature type="region of interest" description="Disordered" evidence="1">
    <location>
        <begin position="23"/>
        <end position="48"/>
    </location>
</feature>
<organism evidence="2 3">
    <name type="scientific">Roseicyclus elongatus DSM 19469</name>
    <dbReference type="NCBI Taxonomy" id="1294273"/>
    <lineage>
        <taxon>Bacteria</taxon>
        <taxon>Pseudomonadati</taxon>
        <taxon>Pseudomonadota</taxon>
        <taxon>Alphaproteobacteria</taxon>
        <taxon>Rhodobacterales</taxon>
        <taxon>Roseobacteraceae</taxon>
        <taxon>Roseicyclus</taxon>
    </lineage>
</organism>
<dbReference type="Proteomes" id="UP000019593">
    <property type="component" value="Chromosome"/>
</dbReference>
<dbReference type="AlphaFoldDB" id="W8S1L3"/>
<dbReference type="HOGENOM" id="CLU_3157334_0_0_5"/>
<evidence type="ECO:0000256" key="1">
    <source>
        <dbReference type="SAM" id="MobiDB-lite"/>
    </source>
</evidence>
<evidence type="ECO:0000313" key="2">
    <source>
        <dbReference type="EMBL" id="AHM02621.1"/>
    </source>
</evidence>
<protein>
    <submittedName>
        <fullName evidence="2">Uncharacterized protein</fullName>
    </submittedName>
</protein>
<dbReference type="KEGG" id="red:roselon_00164"/>
<accession>W8S1L3</accession>
<name>W8S1L3_9RHOB</name>
<dbReference type="EMBL" id="CP004372">
    <property type="protein sequence ID" value="AHM02621.1"/>
    <property type="molecule type" value="Genomic_DNA"/>
</dbReference>